<keyword evidence="3" id="KW-1185">Reference proteome</keyword>
<sequence>MSAFNKTEVIVDASVYTCPAESYDVDGGLLRFAFACIPFTATSATEVTCPPFKEMMITTESTCETVLATTVHDVPESECYLSCEFTPTATTNLAARGLLSEDYVTGAASTLHPSSFAITFAAIFFVALMFFKRSH</sequence>
<dbReference type="Proteomes" id="UP000613177">
    <property type="component" value="Unassembled WGS sequence"/>
</dbReference>
<keyword evidence="1" id="KW-1133">Transmembrane helix</keyword>
<feature type="transmembrane region" description="Helical" evidence="1">
    <location>
        <begin position="111"/>
        <end position="131"/>
    </location>
</feature>
<keyword evidence="1" id="KW-0812">Transmembrane</keyword>
<protein>
    <recommendedName>
        <fullName evidence="4">Transmembrane protein</fullName>
    </recommendedName>
</protein>
<comment type="caution">
    <text evidence="2">The sequence shown here is derived from an EMBL/GenBank/DDBJ whole genome shotgun (WGS) entry which is preliminary data.</text>
</comment>
<name>A0A8H7SHA5_9FUNG</name>
<accession>A0A8H7SHA5</accession>
<dbReference type="AlphaFoldDB" id="A0A8H7SHA5"/>
<evidence type="ECO:0000313" key="2">
    <source>
        <dbReference type="EMBL" id="KAG2230399.1"/>
    </source>
</evidence>
<evidence type="ECO:0008006" key="4">
    <source>
        <dbReference type="Google" id="ProtNLM"/>
    </source>
</evidence>
<dbReference type="EMBL" id="JAEPRE010000204">
    <property type="protein sequence ID" value="KAG2230399.1"/>
    <property type="molecule type" value="Genomic_DNA"/>
</dbReference>
<reference evidence="2" key="1">
    <citation type="submission" date="2021-01" db="EMBL/GenBank/DDBJ databases">
        <title>Metabolic potential, ecology and presence of endohyphal bacteria is reflected in genomic diversity of Mucoromycotina.</title>
        <authorList>
            <person name="Muszewska A."/>
            <person name="Okrasinska A."/>
            <person name="Steczkiewicz K."/>
            <person name="Drgas O."/>
            <person name="Orlowska M."/>
            <person name="Perlinska-Lenart U."/>
            <person name="Aleksandrzak-Piekarczyk T."/>
            <person name="Szatraj K."/>
            <person name="Zielenkiewicz U."/>
            <person name="Pilsyk S."/>
            <person name="Malc E."/>
            <person name="Mieczkowski P."/>
            <person name="Kruszewska J.S."/>
            <person name="Biernat P."/>
            <person name="Pawlowska J."/>
        </authorList>
    </citation>
    <scope>NUCLEOTIDE SEQUENCE</scope>
    <source>
        <strain evidence="2">WA0000018081</strain>
    </source>
</reference>
<evidence type="ECO:0000256" key="1">
    <source>
        <dbReference type="SAM" id="Phobius"/>
    </source>
</evidence>
<organism evidence="2 3">
    <name type="scientific">Thamnidium elegans</name>
    <dbReference type="NCBI Taxonomy" id="101142"/>
    <lineage>
        <taxon>Eukaryota</taxon>
        <taxon>Fungi</taxon>
        <taxon>Fungi incertae sedis</taxon>
        <taxon>Mucoromycota</taxon>
        <taxon>Mucoromycotina</taxon>
        <taxon>Mucoromycetes</taxon>
        <taxon>Mucorales</taxon>
        <taxon>Mucorineae</taxon>
        <taxon>Mucoraceae</taxon>
        <taxon>Thamnidium</taxon>
    </lineage>
</organism>
<gene>
    <name evidence="2" type="ORF">INT48_008763</name>
</gene>
<proteinExistence type="predicted"/>
<evidence type="ECO:0000313" key="3">
    <source>
        <dbReference type="Proteomes" id="UP000613177"/>
    </source>
</evidence>
<keyword evidence="1" id="KW-0472">Membrane</keyword>